<dbReference type="SMART" id="SM00075">
    <property type="entry name" value="HYDRO"/>
    <property type="match status" value="1"/>
</dbReference>
<dbReference type="AlphaFoldDB" id="A0A8H6XZ42"/>
<reference evidence="8" key="1">
    <citation type="submission" date="2020-05" db="EMBL/GenBank/DDBJ databases">
        <title>Mycena genomes resolve the evolution of fungal bioluminescence.</title>
        <authorList>
            <person name="Tsai I.J."/>
        </authorList>
    </citation>
    <scope>NUCLEOTIDE SEQUENCE</scope>
    <source>
        <strain evidence="8">CCC161011</strain>
    </source>
</reference>
<evidence type="ECO:0000256" key="3">
    <source>
        <dbReference type="ARBA" id="ARBA00022512"/>
    </source>
</evidence>
<gene>
    <name evidence="8" type="ORF">MVEN_01406100</name>
</gene>
<evidence type="ECO:0000256" key="1">
    <source>
        <dbReference type="ARBA" id="ARBA00004191"/>
    </source>
</evidence>
<keyword evidence="9" id="KW-1185">Reference proteome</keyword>
<dbReference type="InterPro" id="IPR001338">
    <property type="entry name" value="Class_I_Hydrophobin"/>
</dbReference>
<comment type="subcellular location">
    <subcellularLocation>
        <location evidence="1 7">Secreted</location>
        <location evidence="1 7">Cell wall</location>
    </subcellularLocation>
</comment>
<sequence>MCSKFSVVAASVLITLAAATPNGTPPPPITPPTTLMCCASVVSSTSSTVSTISGLLGIDLAGIDVLFGLSCTPITVIGDNCGGTIVVCDAPEAEWGGLIALNCLPVTL</sequence>
<evidence type="ECO:0000313" key="8">
    <source>
        <dbReference type="EMBL" id="KAF7348860.1"/>
    </source>
</evidence>
<comment type="subunit">
    <text evidence="6">Self-assembles to form functional amyloid fibrils called rodlets. Self-assembly into fibrillar rodlets occurs spontaneously at hydrophobic:hydrophilic interfaces and the rodlets further associate laterally to form amphipathic monolayers.</text>
</comment>
<evidence type="ECO:0000256" key="4">
    <source>
        <dbReference type="ARBA" id="ARBA00022525"/>
    </source>
</evidence>
<organism evidence="8 9">
    <name type="scientific">Mycena venus</name>
    <dbReference type="NCBI Taxonomy" id="2733690"/>
    <lineage>
        <taxon>Eukaryota</taxon>
        <taxon>Fungi</taxon>
        <taxon>Dikarya</taxon>
        <taxon>Basidiomycota</taxon>
        <taxon>Agaricomycotina</taxon>
        <taxon>Agaricomycetes</taxon>
        <taxon>Agaricomycetidae</taxon>
        <taxon>Agaricales</taxon>
        <taxon>Marasmiineae</taxon>
        <taxon>Mycenaceae</taxon>
        <taxon>Mycena</taxon>
    </lineage>
</organism>
<comment type="similarity">
    <text evidence="2 7">Belongs to the fungal hydrophobin family.</text>
</comment>
<proteinExistence type="inferred from homology"/>
<dbReference type="GO" id="GO:0005199">
    <property type="term" value="F:structural constituent of cell wall"/>
    <property type="evidence" value="ECO:0007669"/>
    <property type="project" value="InterPro"/>
</dbReference>
<dbReference type="GO" id="GO:0009277">
    <property type="term" value="C:fungal-type cell wall"/>
    <property type="evidence" value="ECO:0007669"/>
    <property type="project" value="InterPro"/>
</dbReference>
<keyword evidence="7" id="KW-0732">Signal</keyword>
<keyword evidence="3 7" id="KW-0134">Cell wall</keyword>
<feature type="chain" id="PRO_5034371429" description="Hydrophobin" evidence="7">
    <location>
        <begin position="20"/>
        <end position="108"/>
    </location>
</feature>
<evidence type="ECO:0000256" key="2">
    <source>
        <dbReference type="ARBA" id="ARBA00010446"/>
    </source>
</evidence>
<accession>A0A8H6XZ42</accession>
<dbReference type="CDD" id="cd23507">
    <property type="entry name" value="hydrophobin_I"/>
    <property type="match status" value="1"/>
</dbReference>
<feature type="signal peptide" evidence="7">
    <location>
        <begin position="1"/>
        <end position="19"/>
    </location>
</feature>
<dbReference type="EMBL" id="JACAZI010000011">
    <property type="protein sequence ID" value="KAF7348860.1"/>
    <property type="molecule type" value="Genomic_DNA"/>
</dbReference>
<keyword evidence="5 7" id="KW-1015">Disulfide bond</keyword>
<evidence type="ECO:0000256" key="6">
    <source>
        <dbReference type="ARBA" id="ARBA00093546"/>
    </source>
</evidence>
<evidence type="ECO:0000313" key="9">
    <source>
        <dbReference type="Proteomes" id="UP000620124"/>
    </source>
</evidence>
<dbReference type="Pfam" id="PF01185">
    <property type="entry name" value="Hydrophobin"/>
    <property type="match status" value="1"/>
</dbReference>
<dbReference type="OrthoDB" id="4225815at2759"/>
<name>A0A8H6XZ42_9AGAR</name>
<comment type="caution">
    <text evidence="8">The sequence shown here is derived from an EMBL/GenBank/DDBJ whole genome shotgun (WGS) entry which is preliminary data.</text>
</comment>
<evidence type="ECO:0000256" key="5">
    <source>
        <dbReference type="ARBA" id="ARBA00023157"/>
    </source>
</evidence>
<evidence type="ECO:0000256" key="7">
    <source>
        <dbReference type="RuleBase" id="RU365009"/>
    </source>
</evidence>
<protein>
    <recommendedName>
        <fullName evidence="7">Hydrophobin</fullName>
    </recommendedName>
</protein>
<dbReference type="Proteomes" id="UP000620124">
    <property type="component" value="Unassembled WGS sequence"/>
</dbReference>
<keyword evidence="4 7" id="KW-0964">Secreted</keyword>